<feature type="chain" id="PRO_5045174524" evidence="5">
    <location>
        <begin position="28"/>
        <end position="995"/>
    </location>
</feature>
<keyword evidence="4" id="KW-0472">Membrane</keyword>
<evidence type="ECO:0000313" key="9">
    <source>
        <dbReference type="Proteomes" id="UP001230220"/>
    </source>
</evidence>
<dbReference type="Proteomes" id="UP001230220">
    <property type="component" value="Unassembled WGS sequence"/>
</dbReference>
<evidence type="ECO:0000256" key="2">
    <source>
        <dbReference type="ARBA" id="ARBA00022737"/>
    </source>
</evidence>
<feature type="compositionally biased region" description="Polar residues" evidence="3">
    <location>
        <begin position="936"/>
        <end position="966"/>
    </location>
</feature>
<dbReference type="InterPro" id="IPR052592">
    <property type="entry name" value="LRR-RLK"/>
</dbReference>
<evidence type="ECO:0000313" key="8">
    <source>
        <dbReference type="EMBL" id="MDQ0360312.1"/>
    </source>
</evidence>
<evidence type="ECO:0000259" key="6">
    <source>
        <dbReference type="Pfam" id="PF18449"/>
    </source>
</evidence>
<dbReference type="SUPFAM" id="SSF52047">
    <property type="entry name" value="RNI-like"/>
    <property type="match status" value="1"/>
</dbReference>
<organism evidence="8 9">
    <name type="scientific">Breznakia pachnodae</name>
    <dbReference type="NCBI Taxonomy" id="265178"/>
    <lineage>
        <taxon>Bacteria</taxon>
        <taxon>Bacillati</taxon>
        <taxon>Bacillota</taxon>
        <taxon>Erysipelotrichia</taxon>
        <taxon>Erysipelotrichales</taxon>
        <taxon>Erysipelotrichaceae</taxon>
        <taxon>Breznakia</taxon>
    </lineage>
</organism>
<keyword evidence="2" id="KW-0677">Repeat</keyword>
<feature type="transmembrane region" description="Helical" evidence="4">
    <location>
        <begin position="972"/>
        <end position="989"/>
    </location>
</feature>
<dbReference type="InterPro" id="IPR001611">
    <property type="entry name" value="Leu-rich_rpt"/>
</dbReference>
<keyword evidence="1" id="KW-0433">Leucine-rich repeat</keyword>
<keyword evidence="4" id="KW-0812">Transmembrane</keyword>
<keyword evidence="5" id="KW-0732">Signal</keyword>
<feature type="region of interest" description="Disordered" evidence="3">
    <location>
        <begin position="931"/>
        <end position="966"/>
    </location>
</feature>
<dbReference type="RefSeq" id="WP_307406118.1">
    <property type="nucleotide sequence ID" value="NZ_JAUSUR010000001.1"/>
</dbReference>
<keyword evidence="4" id="KW-1133">Transmembrane helix</keyword>
<evidence type="ECO:0000259" key="7">
    <source>
        <dbReference type="Pfam" id="PF23598"/>
    </source>
</evidence>
<dbReference type="PANTHER" id="PTHR48054:SF47">
    <property type="entry name" value="OS06G0179800 PROTEIN"/>
    <property type="match status" value="1"/>
</dbReference>
<protein>
    <submittedName>
        <fullName evidence="8">Leucine-rich repeat (LRR) protein</fullName>
    </submittedName>
</protein>
<sequence>MKNKKSNMSRKVLLSLLAIMLSCGLIANNSIFANDEEVVSDETNNTNETSEEVISNELEETSTDDITTGEVTQTYDKSGLTKSIPADWAFTDESKSLNDAIVNHATYGSIDTDGDGYITKTEAATLSGRLDLQSKGITGTLDGIQYLTGINQLYLNGNALTGSIPSDVGNLTSLTRLWLQNNQLTGSIPNEVENLISLQYLYLNNNQLTGSIPTTIGNLTSLQYLNLSNNQLGGGIPTTIGSVISLRELSLNANQLTGSIPSELGSLVSLTKLHLTNNQLSGSIPSELGNLRLLTELNLGSNQLSGSIPTTIGGMTSLITLNMDNNQLTGSIPTTIGNLTSLTTFRAVTNQLSGSIPSEIGNLTSLTTLYLTSNQLSGSIPTTIGNLTSLQLLNLSENQLSGTIPSELGNLTNLKQLQFYSNQLSGSIPSSFSNLTSVNRFRYHDNESLQIADLSGMNSLVDLSITKATNANLSRVTNFYVTGSKSKYSAGTRLVGNAGAFEWDSTTGYYVINAAMNAEYYVAIAYTDVDGNLKMISSSRTDLSAGGLMDNEGNLILGANLTNVDSSTGTVNLPNGGTIVTGNATYTFEGNTIVGEDKITTAGTITIANNITDGEVVITDVTTVIKTPNGTNATITLNDDGGVVEVPAGSVITDNEGNNTYLTGVGKVSEKGNLTTSDTTITVPADKVSDITTDGGEVTFPSGVIVDDGSTSITYPGTIIYDTDDNTLTYLPVDGLFNEDGTLKDGVTQEDITNSQDFVTGLEDSNLKTELQSKIDEAQRLFNEREAQKAVDDLFDDEDILNDDVTQDDIKNAQDLVNKLPEGDLKNELNDRLKDAQKQLDERNFVIIEAFKVFTGEGTVYTKIDAPVEKFSSISIDRKELDASNYEVTSGSTVITLSEAYLKTLDNGTYDVDVEFTSGAVVKTNLTVKVEGNPSKAPSTDTPTISKPSVDANGSSTKNGNSVDTGDTTDMTLLYGMLAVSLLGIVVVYKRKKVN</sequence>
<comment type="caution">
    <text evidence="8">The sequence shown here is derived from an EMBL/GenBank/DDBJ whole genome shotgun (WGS) entry which is preliminary data.</text>
</comment>
<dbReference type="InterPro" id="IPR054544">
    <property type="entry name" value="Pest_crys_Cry1Aa_dom-IV"/>
</dbReference>
<dbReference type="InterPro" id="IPR003591">
    <property type="entry name" value="Leu-rich_rpt_typical-subtyp"/>
</dbReference>
<dbReference type="Pfam" id="PF23598">
    <property type="entry name" value="LRR_14"/>
    <property type="match status" value="1"/>
</dbReference>
<dbReference type="PROSITE" id="PS51257">
    <property type="entry name" value="PROKAR_LIPOPROTEIN"/>
    <property type="match status" value="1"/>
</dbReference>
<evidence type="ECO:0000256" key="1">
    <source>
        <dbReference type="ARBA" id="ARBA00022614"/>
    </source>
</evidence>
<dbReference type="InterPro" id="IPR032675">
    <property type="entry name" value="LRR_dom_sf"/>
</dbReference>
<reference evidence="8 9" key="1">
    <citation type="submission" date="2023-07" db="EMBL/GenBank/DDBJ databases">
        <title>Genomic Encyclopedia of Type Strains, Phase IV (KMG-IV): sequencing the most valuable type-strain genomes for metagenomic binning, comparative biology and taxonomic classification.</title>
        <authorList>
            <person name="Goeker M."/>
        </authorList>
    </citation>
    <scope>NUCLEOTIDE SEQUENCE [LARGE SCALE GENOMIC DNA]</scope>
    <source>
        <strain evidence="8 9">DSM 16784</strain>
    </source>
</reference>
<proteinExistence type="predicted"/>
<gene>
    <name evidence="8" type="ORF">J2S15_001043</name>
</gene>
<name>A0ABU0E097_9FIRM</name>
<dbReference type="Gene3D" id="3.80.10.10">
    <property type="entry name" value="Ribonuclease Inhibitor"/>
    <property type="match status" value="2"/>
</dbReference>
<dbReference type="SMART" id="SM00369">
    <property type="entry name" value="LRR_TYP"/>
    <property type="match status" value="9"/>
</dbReference>
<dbReference type="Pfam" id="PF00560">
    <property type="entry name" value="LRR_1"/>
    <property type="match status" value="5"/>
</dbReference>
<dbReference type="EMBL" id="JAUSUR010000001">
    <property type="protein sequence ID" value="MDQ0360312.1"/>
    <property type="molecule type" value="Genomic_DNA"/>
</dbReference>
<feature type="signal peptide" evidence="5">
    <location>
        <begin position="1"/>
        <end position="27"/>
    </location>
</feature>
<dbReference type="SMART" id="SM00365">
    <property type="entry name" value="LRR_SD22"/>
    <property type="match status" value="4"/>
</dbReference>
<dbReference type="InterPro" id="IPR055414">
    <property type="entry name" value="LRR_R13L4/SHOC2-like"/>
</dbReference>
<dbReference type="PANTHER" id="PTHR48054">
    <property type="entry name" value="RECEPTOR KINASE-LIKE PROTEIN XA21"/>
    <property type="match status" value="1"/>
</dbReference>
<accession>A0ABU0E097</accession>
<dbReference type="Pfam" id="PF18449">
    <property type="entry name" value="Endotoxin_C2"/>
    <property type="match status" value="1"/>
</dbReference>
<keyword evidence="9" id="KW-1185">Reference proteome</keyword>
<evidence type="ECO:0000256" key="5">
    <source>
        <dbReference type="SAM" id="SignalP"/>
    </source>
</evidence>
<evidence type="ECO:0000256" key="3">
    <source>
        <dbReference type="SAM" id="MobiDB-lite"/>
    </source>
</evidence>
<feature type="domain" description="Disease resistance R13L4/SHOC-2-like LRR" evidence="7">
    <location>
        <begin position="166"/>
        <end position="278"/>
    </location>
</feature>
<feature type="domain" description="Pesticidal crystal protein Cry1Aa" evidence="6">
    <location>
        <begin position="784"/>
        <end position="842"/>
    </location>
</feature>
<evidence type="ECO:0000256" key="4">
    <source>
        <dbReference type="SAM" id="Phobius"/>
    </source>
</evidence>